<protein>
    <submittedName>
        <fullName evidence="1">Sporulation protein cse60</fullName>
    </submittedName>
</protein>
<dbReference type="InterPro" id="IPR020296">
    <property type="entry name" value="Spore_Cse60"/>
</dbReference>
<name>A0A1E5LDG6_9BACI</name>
<comment type="caution">
    <text evidence="1">The sequence shown here is derived from an EMBL/GenBank/DDBJ whole genome shotgun (WGS) entry which is preliminary data.</text>
</comment>
<dbReference type="Proteomes" id="UP000095209">
    <property type="component" value="Unassembled WGS sequence"/>
</dbReference>
<evidence type="ECO:0000313" key="1">
    <source>
        <dbReference type="EMBL" id="OEH92123.1"/>
    </source>
</evidence>
<accession>A0A1E5LDG6</accession>
<dbReference type="EMBL" id="MJEH01000034">
    <property type="protein sequence ID" value="OEH92123.1"/>
    <property type="molecule type" value="Genomic_DNA"/>
</dbReference>
<dbReference type="RefSeq" id="WP_069717865.1">
    <property type="nucleotide sequence ID" value="NZ_MJEH01000034.1"/>
</dbReference>
<sequence length="61" mass="7098">MLKVKLFDEQHESDLEEVVNEFLITVDKDSIRDIQFQTAVTIDDVGEQIFCFSAMVVFIEE</sequence>
<reference evidence="1 2" key="1">
    <citation type="submission" date="2016-08" db="EMBL/GenBank/DDBJ databases">
        <title>Genome of Bacillus solimangrovi GH2-4.</title>
        <authorList>
            <person name="Lim S."/>
            <person name="Kim B.-C."/>
        </authorList>
    </citation>
    <scope>NUCLEOTIDE SEQUENCE [LARGE SCALE GENOMIC DNA]</scope>
    <source>
        <strain evidence="1 2">GH2-4</strain>
    </source>
</reference>
<gene>
    <name evidence="1" type="ORF">BFG57_16710</name>
</gene>
<organism evidence="1 2">
    <name type="scientific">Bacillus solimangrovi</name>
    <dbReference type="NCBI Taxonomy" id="1305675"/>
    <lineage>
        <taxon>Bacteria</taxon>
        <taxon>Bacillati</taxon>
        <taxon>Bacillota</taxon>
        <taxon>Bacilli</taxon>
        <taxon>Bacillales</taxon>
        <taxon>Bacillaceae</taxon>
        <taxon>Bacillus</taxon>
    </lineage>
</organism>
<proteinExistence type="predicted"/>
<dbReference type="OrthoDB" id="1653053at2"/>
<dbReference type="Pfam" id="PF10957">
    <property type="entry name" value="Spore_Cse60"/>
    <property type="match status" value="1"/>
</dbReference>
<keyword evidence="2" id="KW-1185">Reference proteome</keyword>
<dbReference type="STRING" id="1305675.BFG57_16710"/>
<evidence type="ECO:0000313" key="2">
    <source>
        <dbReference type="Proteomes" id="UP000095209"/>
    </source>
</evidence>
<dbReference type="AlphaFoldDB" id="A0A1E5LDG6"/>